<sequence>MDRRRGIHVGWMLLAVVFALAAVFLWQVQTGTCTDWVDAPGECTVSPVPRISAGILLLLAAGFALKAFTANVGAEQAFQSPLSVTADMPRRVARLLYRRDRWGLDYAPDVPPCAPPVSQAADAVARREQYGAMLTSIWDDAVATEHVDLPVGPDDGPQLWAALGEGVDADDGASLRAWTAARHQEFVATATQGPRHDPAWLARETMLTASPTVLRHIAVLPVAGDWLQISGTTVLVSFALYRDPKRFLAALHERLAG</sequence>
<dbReference type="KEGG" id="dcp:RN607_13735"/>
<dbReference type="EMBL" id="CP134879">
    <property type="protein sequence ID" value="WNM24413.1"/>
    <property type="molecule type" value="Genomic_DNA"/>
</dbReference>
<dbReference type="AlphaFoldDB" id="A0AA96FCY5"/>
<accession>A0AA96F774</accession>
<evidence type="ECO:0000313" key="1">
    <source>
        <dbReference type="EMBL" id="WNM24413.1"/>
    </source>
</evidence>
<protein>
    <submittedName>
        <fullName evidence="2">Uncharacterized protein</fullName>
    </submittedName>
</protein>
<dbReference type="RefSeq" id="WP_313498113.1">
    <property type="nucleotide sequence ID" value="NZ_CP134879.1"/>
</dbReference>
<proteinExistence type="predicted"/>
<dbReference type="EMBL" id="CP134880">
    <property type="protein sequence ID" value="WNM27247.1"/>
    <property type="molecule type" value="Genomic_DNA"/>
</dbReference>
<organism evidence="2">
    <name type="scientific">Demequina capsici</name>
    <dbReference type="NCBI Taxonomy" id="3075620"/>
    <lineage>
        <taxon>Bacteria</taxon>
        <taxon>Bacillati</taxon>
        <taxon>Actinomycetota</taxon>
        <taxon>Actinomycetes</taxon>
        <taxon>Micrococcales</taxon>
        <taxon>Demequinaceae</taxon>
        <taxon>Demequina</taxon>
    </lineage>
</organism>
<accession>A0AA96FCY5</accession>
<evidence type="ECO:0000313" key="3">
    <source>
        <dbReference type="Proteomes" id="UP001304125"/>
    </source>
</evidence>
<gene>
    <name evidence="1" type="ORF">RN606_13770</name>
    <name evidence="2" type="ORF">RN607_13735</name>
</gene>
<dbReference type="Proteomes" id="UP001303408">
    <property type="component" value="Chromosome"/>
</dbReference>
<reference evidence="2 3" key="1">
    <citation type="submission" date="2023-09" db="EMBL/GenBank/DDBJ databases">
        <title>Demequina sp. a novel bacteria isolated from Capsicum annuum.</title>
        <authorList>
            <person name="Humaira Z."/>
            <person name="Lee J."/>
            <person name="Cho D."/>
        </authorList>
    </citation>
    <scope>NUCLEOTIDE SEQUENCE</scope>
    <source>
        <strain evidence="1 3">OYTSA14</strain>
        <strain evidence="2">PMTSA13</strain>
    </source>
</reference>
<evidence type="ECO:0000313" key="2">
    <source>
        <dbReference type="EMBL" id="WNM27247.1"/>
    </source>
</evidence>
<keyword evidence="3" id="KW-1185">Reference proteome</keyword>
<dbReference type="Proteomes" id="UP001304125">
    <property type="component" value="Chromosome"/>
</dbReference>
<name>A0AA96FCY5_9MICO</name>